<protein>
    <recommendedName>
        <fullName evidence="8">Ubiquitin fusion degradation protein 1</fullName>
    </recommendedName>
</protein>
<evidence type="ECO:0000256" key="3">
    <source>
        <dbReference type="SAM" id="MobiDB-lite"/>
    </source>
</evidence>
<dbReference type="Gene3D" id="2.40.40.50">
    <property type="entry name" value="Ubiquitin fusion degradation protein UFD1, N-terminal domain"/>
    <property type="match status" value="1"/>
</dbReference>
<reference evidence="6" key="1">
    <citation type="submission" date="2019-03" db="EMBL/GenBank/DDBJ databases">
        <title>WGS assembly of Setaria viridis.</title>
        <authorList>
            <person name="Huang P."/>
            <person name="Jenkins J."/>
            <person name="Grimwood J."/>
            <person name="Barry K."/>
            <person name="Healey A."/>
            <person name="Mamidi S."/>
            <person name="Sreedasyam A."/>
            <person name="Shu S."/>
            <person name="Feldman M."/>
            <person name="Wu J."/>
            <person name="Yu Y."/>
            <person name="Chen C."/>
            <person name="Johnson J."/>
            <person name="Rokhsar D."/>
            <person name="Baxter I."/>
            <person name="Schmutz J."/>
            <person name="Brutnell T."/>
            <person name="Kellogg E."/>
        </authorList>
    </citation>
    <scope>NUCLEOTIDE SEQUENCE [LARGE SCALE GENOMIC DNA]</scope>
</reference>
<dbReference type="GO" id="GO:0036503">
    <property type="term" value="P:ERAD pathway"/>
    <property type="evidence" value="ECO:0007669"/>
    <property type="project" value="TreeGrafter"/>
</dbReference>
<dbReference type="Gene3D" id="3.10.330.10">
    <property type="match status" value="1"/>
</dbReference>
<evidence type="ECO:0000256" key="2">
    <source>
        <dbReference type="ARBA" id="ARBA00022786"/>
    </source>
</evidence>
<dbReference type="GO" id="GO:0006511">
    <property type="term" value="P:ubiquitin-dependent protein catabolic process"/>
    <property type="evidence" value="ECO:0007669"/>
    <property type="project" value="InterPro"/>
</dbReference>
<evidence type="ECO:0000259" key="5">
    <source>
        <dbReference type="Pfam" id="PF24842"/>
    </source>
</evidence>
<evidence type="ECO:0000259" key="4">
    <source>
        <dbReference type="Pfam" id="PF03152"/>
    </source>
</evidence>
<dbReference type="Pfam" id="PF03152">
    <property type="entry name" value="UFD1_N1"/>
    <property type="match status" value="1"/>
</dbReference>
<accession>A0A4U6UGY3</accession>
<dbReference type="PANTHER" id="PTHR12555">
    <property type="entry name" value="UBIQUITIN FUSION DEGRADATON PROTEIN 1"/>
    <property type="match status" value="1"/>
</dbReference>
<dbReference type="InterPro" id="IPR042299">
    <property type="entry name" value="Ufd1-like_Nn"/>
</dbReference>
<comment type="similarity">
    <text evidence="1">Belongs to the UFD1 family.</text>
</comment>
<keyword evidence="7" id="KW-1185">Reference proteome</keyword>
<name>A0A4U6UGY3_SETVI</name>
<dbReference type="OMA" id="RPADAVC"/>
<evidence type="ECO:0000313" key="7">
    <source>
        <dbReference type="Proteomes" id="UP000298652"/>
    </source>
</evidence>
<dbReference type="InterPro" id="IPR055417">
    <property type="entry name" value="UFD1_N1"/>
</dbReference>
<proteinExistence type="inferred from homology"/>
<keyword evidence="2" id="KW-0833">Ubl conjugation pathway</keyword>
<dbReference type="AlphaFoldDB" id="A0A4U6UGY3"/>
<dbReference type="Proteomes" id="UP000298652">
    <property type="component" value="Chromosome 5"/>
</dbReference>
<gene>
    <name evidence="6" type="ORF">SEVIR_5G098100v2</name>
</gene>
<dbReference type="Pfam" id="PF24842">
    <property type="entry name" value="UFD1_N2"/>
    <property type="match status" value="1"/>
</dbReference>
<organism evidence="6 7">
    <name type="scientific">Setaria viridis</name>
    <name type="common">Green bristlegrass</name>
    <name type="synonym">Setaria italica subsp. viridis</name>
    <dbReference type="NCBI Taxonomy" id="4556"/>
    <lineage>
        <taxon>Eukaryota</taxon>
        <taxon>Viridiplantae</taxon>
        <taxon>Streptophyta</taxon>
        <taxon>Embryophyta</taxon>
        <taxon>Tracheophyta</taxon>
        <taxon>Spermatophyta</taxon>
        <taxon>Magnoliopsida</taxon>
        <taxon>Liliopsida</taxon>
        <taxon>Poales</taxon>
        <taxon>Poaceae</taxon>
        <taxon>PACMAD clade</taxon>
        <taxon>Panicoideae</taxon>
        <taxon>Panicodae</taxon>
        <taxon>Paniceae</taxon>
        <taxon>Cenchrinae</taxon>
        <taxon>Setaria</taxon>
    </lineage>
</organism>
<feature type="region of interest" description="Disordered" evidence="3">
    <location>
        <begin position="191"/>
        <end position="324"/>
    </location>
</feature>
<dbReference type="EMBL" id="CM016556">
    <property type="protein sequence ID" value="TKW13393.1"/>
    <property type="molecule type" value="Genomic_DNA"/>
</dbReference>
<feature type="domain" description="Ubiquitin fusion degradation protein UFD1 N-terminal subdomain 1" evidence="4">
    <location>
        <begin position="14"/>
        <end position="110"/>
    </location>
</feature>
<dbReference type="InterPro" id="IPR004854">
    <property type="entry name" value="Ufd1-like"/>
</dbReference>
<dbReference type="GO" id="GO:0031593">
    <property type="term" value="F:polyubiquitin modification-dependent protein binding"/>
    <property type="evidence" value="ECO:0007669"/>
    <property type="project" value="TreeGrafter"/>
</dbReference>
<evidence type="ECO:0000256" key="1">
    <source>
        <dbReference type="ARBA" id="ARBA00006043"/>
    </source>
</evidence>
<dbReference type="GO" id="GO:0034098">
    <property type="term" value="C:VCP-NPL4-UFD1 AAA ATPase complex"/>
    <property type="evidence" value="ECO:0007669"/>
    <property type="project" value="TreeGrafter"/>
</dbReference>
<feature type="domain" description="Ubiquitin fusion degradation protein UFD1 N-terminal subdomain 2" evidence="5">
    <location>
        <begin position="112"/>
        <end position="187"/>
    </location>
</feature>
<sequence length="324" mass="35410">MDFQEYLNLQRRTFVQYYRCLSTSLLNKENLDEDSNFLIMPPSALDRLTGLNIEFPMLFQIKNPSTELATHCGVLEFIADEGFIHMPSRLMAHLGIQENEVVLVRNTRLPTATFVKLRPHTTDFLGVSHHKELLEYNIRNKFQCLTAGETIAVAEGDRRFYLDLLETRPADAVCTLNTDCEVDFAPPLDYVEPPRAPAPAPVASSQGSGEPPQFTGVAARMDGKPVEQPPPAPVPAGGRHSDQPRQPAQFTGVAMRMDGKQVELPPPPTPSPAAASAGALGAPKRKIRFDAPAAGSGVSKGKEGAGAGKEQEKWFSGTQYSLKD</sequence>
<dbReference type="PANTHER" id="PTHR12555:SF19">
    <property type="entry name" value="OS01G0144500 PROTEIN"/>
    <property type="match status" value="1"/>
</dbReference>
<dbReference type="Gramene" id="TKW13393">
    <property type="protein sequence ID" value="TKW13393"/>
    <property type="gene ID" value="SEVIR_5G098100v2"/>
</dbReference>
<evidence type="ECO:0000313" key="6">
    <source>
        <dbReference type="EMBL" id="TKW13393.1"/>
    </source>
</evidence>
<feature type="compositionally biased region" description="Low complexity" evidence="3">
    <location>
        <begin position="272"/>
        <end position="282"/>
    </location>
</feature>
<dbReference type="InterPro" id="IPR055418">
    <property type="entry name" value="UFD1_N2"/>
</dbReference>
<evidence type="ECO:0008006" key="8">
    <source>
        <dbReference type="Google" id="ProtNLM"/>
    </source>
</evidence>